<dbReference type="GO" id="GO:0042910">
    <property type="term" value="F:xenobiotic transmembrane transporter activity"/>
    <property type="evidence" value="ECO:0007669"/>
    <property type="project" value="TreeGrafter"/>
</dbReference>
<feature type="transmembrane region" description="Helical" evidence="1">
    <location>
        <begin position="952"/>
        <end position="975"/>
    </location>
</feature>
<dbReference type="Proteomes" id="UP000541109">
    <property type="component" value="Unassembled WGS sequence"/>
</dbReference>
<dbReference type="Gene3D" id="3.30.70.1430">
    <property type="entry name" value="Multidrug efflux transporter AcrB pore domain"/>
    <property type="match status" value="2"/>
</dbReference>
<feature type="transmembrane region" description="Helical" evidence="1">
    <location>
        <begin position="462"/>
        <end position="485"/>
    </location>
</feature>
<gene>
    <name evidence="2" type="ORF">H2509_14970</name>
</gene>
<feature type="transmembrane region" description="Helical" evidence="1">
    <location>
        <begin position="522"/>
        <end position="544"/>
    </location>
</feature>
<dbReference type="PANTHER" id="PTHR32063">
    <property type="match status" value="1"/>
</dbReference>
<dbReference type="PRINTS" id="PR00702">
    <property type="entry name" value="ACRIFLAVINRP"/>
</dbReference>
<dbReference type="RefSeq" id="WP_182166663.1">
    <property type="nucleotide sequence ID" value="NZ_JACFXV010000062.1"/>
</dbReference>
<evidence type="ECO:0000256" key="1">
    <source>
        <dbReference type="SAM" id="Phobius"/>
    </source>
</evidence>
<dbReference type="InterPro" id="IPR001036">
    <property type="entry name" value="Acrflvin-R"/>
</dbReference>
<dbReference type="Pfam" id="PF00873">
    <property type="entry name" value="ACR_tran"/>
    <property type="match status" value="1"/>
</dbReference>
<feature type="transmembrane region" description="Helical" evidence="1">
    <location>
        <begin position="430"/>
        <end position="450"/>
    </location>
</feature>
<dbReference type="InterPro" id="IPR027463">
    <property type="entry name" value="AcrB_DN_DC_subdom"/>
</dbReference>
<dbReference type="Gene3D" id="3.30.70.1320">
    <property type="entry name" value="Multidrug efflux transporter AcrB pore domain like"/>
    <property type="match status" value="1"/>
</dbReference>
<keyword evidence="1" id="KW-0472">Membrane</keyword>
<evidence type="ECO:0000313" key="3">
    <source>
        <dbReference type="Proteomes" id="UP000541109"/>
    </source>
</evidence>
<dbReference type="SUPFAM" id="SSF82714">
    <property type="entry name" value="Multidrug efflux transporter AcrB TolC docking domain, DN and DC subdomains"/>
    <property type="match status" value="2"/>
</dbReference>
<dbReference type="AlphaFoldDB" id="A0A839AF19"/>
<reference evidence="2 3" key="1">
    <citation type="submission" date="2020-07" db="EMBL/GenBank/DDBJ databases">
        <title>Stappia sp., F7233, whole genome shotgun sequencing project.</title>
        <authorList>
            <person name="Jiang S."/>
            <person name="Liu Z.W."/>
            <person name="Du Z.J."/>
        </authorList>
    </citation>
    <scope>NUCLEOTIDE SEQUENCE [LARGE SCALE GENOMIC DNA]</scope>
    <source>
        <strain evidence="2 3">F7233</strain>
    </source>
</reference>
<accession>A0A839AF19</accession>
<dbReference type="Gene3D" id="1.20.1640.10">
    <property type="entry name" value="Multidrug efflux transporter AcrB transmembrane domain"/>
    <property type="match status" value="2"/>
</dbReference>
<feature type="transmembrane region" description="Helical" evidence="1">
    <location>
        <begin position="880"/>
        <end position="904"/>
    </location>
</feature>
<protein>
    <submittedName>
        <fullName evidence="2">Efflux RND transporter permease subunit</fullName>
    </submittedName>
</protein>
<organism evidence="2 3">
    <name type="scientific">Stappia albiluteola</name>
    <dbReference type="NCBI Taxonomy" id="2758565"/>
    <lineage>
        <taxon>Bacteria</taxon>
        <taxon>Pseudomonadati</taxon>
        <taxon>Pseudomonadota</taxon>
        <taxon>Alphaproteobacteria</taxon>
        <taxon>Hyphomicrobiales</taxon>
        <taxon>Stappiaceae</taxon>
        <taxon>Stappia</taxon>
    </lineage>
</organism>
<evidence type="ECO:0000313" key="2">
    <source>
        <dbReference type="EMBL" id="MBA5778430.1"/>
    </source>
</evidence>
<keyword evidence="1" id="KW-0812">Transmembrane</keyword>
<dbReference type="GO" id="GO:0005886">
    <property type="term" value="C:plasma membrane"/>
    <property type="evidence" value="ECO:0007669"/>
    <property type="project" value="TreeGrafter"/>
</dbReference>
<dbReference type="PANTHER" id="PTHR32063:SF14">
    <property type="entry name" value="BLL4319 PROTEIN"/>
    <property type="match status" value="1"/>
</dbReference>
<feature type="transmembrane region" description="Helical" evidence="1">
    <location>
        <begin position="385"/>
        <end position="409"/>
    </location>
</feature>
<keyword evidence="3" id="KW-1185">Reference proteome</keyword>
<feature type="transmembrane region" description="Helical" evidence="1">
    <location>
        <begin position="853"/>
        <end position="873"/>
    </location>
</feature>
<keyword evidence="1" id="KW-1133">Transmembrane helix</keyword>
<comment type="caution">
    <text evidence="2">The sequence shown here is derived from an EMBL/GenBank/DDBJ whole genome shotgun (WGS) entry which is preliminary data.</text>
</comment>
<dbReference type="SUPFAM" id="SSF82866">
    <property type="entry name" value="Multidrug efflux transporter AcrB transmembrane domain"/>
    <property type="match status" value="2"/>
</dbReference>
<proteinExistence type="predicted"/>
<dbReference type="SUPFAM" id="SSF82693">
    <property type="entry name" value="Multidrug efflux transporter AcrB pore domain, PN1, PN2, PC1 and PC2 subdomains"/>
    <property type="match status" value="3"/>
</dbReference>
<name>A0A839AF19_9HYPH</name>
<feature type="transmembrane region" description="Helical" evidence="1">
    <location>
        <begin position="333"/>
        <end position="352"/>
    </location>
</feature>
<dbReference type="Gene3D" id="3.30.70.1440">
    <property type="entry name" value="Multidrug efflux transporter AcrB pore domain"/>
    <property type="match status" value="1"/>
</dbReference>
<dbReference type="EMBL" id="JACFXV010000062">
    <property type="protein sequence ID" value="MBA5778430.1"/>
    <property type="molecule type" value="Genomic_DNA"/>
</dbReference>
<feature type="transmembrane region" description="Helical" evidence="1">
    <location>
        <begin position="910"/>
        <end position="931"/>
    </location>
</feature>
<feature type="transmembrane region" description="Helical" evidence="1">
    <location>
        <begin position="359"/>
        <end position="379"/>
    </location>
</feature>
<feature type="transmembrane region" description="Helical" evidence="1">
    <location>
        <begin position="12"/>
        <end position="34"/>
    </location>
</feature>
<dbReference type="Gene3D" id="3.30.2090.10">
    <property type="entry name" value="Multidrug efflux transporter AcrB TolC docking domain, DN and DC subdomains"/>
    <property type="match status" value="2"/>
</dbReference>
<feature type="transmembrane region" description="Helical" evidence="1">
    <location>
        <begin position="981"/>
        <end position="1006"/>
    </location>
</feature>
<sequence length="1044" mass="111754">MTLSDLSVRRPVLAAVASLLIVVFGLAGLTQLPIRELPNVDSSVVTVTTQYPGAAPEIVDTDITEIVEGAVAGIAGVRTISSESRRGRSRTTIEFETGRDIDQAANDVRDAVGRVRSSLPDDVDEPRVVKNDADADPVMRLAVTSDMMTTAEITDYVDRFVLDRLATVDGVASINVYGDRPFAIRIWLNRREMAARNLTVADVEASLRRNNVELPAGEIESRDRQIGIRLDSRLSSVEQFRNIVIDRIAGYPVKLGDIARIEAGVSDDTTIARSNGREAVGLAIVRQSQSNTIAISNAVRAEIELLRPTLPAGMDIEIGSDDAIFVGASIREVIEALGISLVLVVVVILLFLMSVRATLVPAITIPVALIGCFLLIQALGFSINVLTLLALLLAIGLVVDDAIVVLENIQRRIDLGESPLVASVLGSRQVTFAVLATSATLIAVFVPLSFLPGQVGRLFVEFGFVMASAVAISTFVALTACPALASKVLSPSKVAKERLAKGTAEIPEGFVLRAYRWLLERLIRLPLVVLAGALAIAVFCWPLYQMLPRELTPNEDRGVVFVPLTAPQGSTLEHTDQAARQVEDIASPFRDSGEIETIFTFSGFGNRAYRSFVVFRLAPWSEREIDNRGLIRQIAPRMGEVTIARGFPVSPAGLGLRGSSTPLSIVVGGPDFESVKGWANEILRRAQENPRLINPEIDFEENEPQISLIVDRARADDLGISVETIASTLQTLLASREVTTYISRGREYPVILQADLEDRRSPSDISNIFIRSGDGTSLVPLGALVTMSESAAAASLRRYDRLPSIQISAALAEGYDLGSAIDFMRETAAGVLPAEAKLALAGQSQQFEETAQGANLVFGLALLIVFLVLAAQFESFIHPLVILLTVPLGVAGAVYAMALGGLSFNVYSQIGIVLLIGLMAKNGILIVEFANQLRDEGQSVREAVVNASVLRLRPIVMTVISTVLGALPLVLASGAGAESRIAIGSVIIGGLTLSSVLTLVLTPVLYDLLARFTRPRGAVEKALEDELGAAVRKKGGGAQAEPGE</sequence>